<dbReference type="Gene3D" id="3.60.20.10">
    <property type="entry name" value="Glutamine Phosphoribosylpyrophosphate, subunit 1, domain 1"/>
    <property type="match status" value="1"/>
</dbReference>
<dbReference type="RefSeq" id="WP_176009042.1">
    <property type="nucleotide sequence ID" value="NZ_CP041372.2"/>
</dbReference>
<organism evidence="13 14">
    <name type="scientific">Paenalkalicoccus suaedae</name>
    <dbReference type="NCBI Taxonomy" id="2592382"/>
    <lineage>
        <taxon>Bacteria</taxon>
        <taxon>Bacillati</taxon>
        <taxon>Bacillota</taxon>
        <taxon>Bacilli</taxon>
        <taxon>Bacillales</taxon>
        <taxon>Bacillaceae</taxon>
        <taxon>Paenalkalicoccus</taxon>
    </lineage>
</organism>
<dbReference type="Gene3D" id="3.40.50.620">
    <property type="entry name" value="HUPs"/>
    <property type="match status" value="1"/>
</dbReference>
<feature type="site" description="Important for beta-aspartyl-AMP intermediate formation" evidence="11">
    <location>
        <position position="370"/>
    </location>
</feature>
<dbReference type="InterPro" id="IPR017932">
    <property type="entry name" value="GATase_2_dom"/>
</dbReference>
<evidence type="ECO:0000259" key="12">
    <source>
        <dbReference type="PROSITE" id="PS51278"/>
    </source>
</evidence>
<feature type="domain" description="Glutamine amidotransferase type-2" evidence="12">
    <location>
        <begin position="2"/>
        <end position="214"/>
    </location>
</feature>
<evidence type="ECO:0000256" key="8">
    <source>
        <dbReference type="ARBA" id="ARBA00048741"/>
    </source>
</evidence>
<dbReference type="EMBL" id="CP041372">
    <property type="protein sequence ID" value="QKS71005.1"/>
    <property type="molecule type" value="Genomic_DNA"/>
</dbReference>
<dbReference type="GO" id="GO:0006529">
    <property type="term" value="P:asparagine biosynthetic process"/>
    <property type="evidence" value="ECO:0007669"/>
    <property type="project" value="UniProtKB-KW"/>
</dbReference>
<gene>
    <name evidence="13" type="primary">asnB</name>
    <name evidence="13" type="ORF">FLK61_30270</name>
</gene>
<dbReference type="CDD" id="cd00712">
    <property type="entry name" value="AsnB"/>
    <property type="match status" value="1"/>
</dbReference>
<evidence type="ECO:0000256" key="7">
    <source>
        <dbReference type="ARBA" id="ARBA00022962"/>
    </source>
</evidence>
<evidence type="ECO:0000313" key="14">
    <source>
        <dbReference type="Proteomes" id="UP000318138"/>
    </source>
</evidence>
<reference evidence="14" key="1">
    <citation type="submission" date="2019-07" db="EMBL/GenBank/DDBJ databases">
        <title>Bacillus alkalisoli sp. nov. isolated from saline soil.</title>
        <authorList>
            <person name="Sun J.-Q."/>
            <person name="Xu L."/>
        </authorList>
    </citation>
    <scope>NUCLEOTIDE SEQUENCE [LARGE SCALE GENOMIC DNA]</scope>
    <source>
        <strain evidence="14">M4U3P1</strain>
    </source>
</reference>
<dbReference type="NCBIfam" id="TIGR01536">
    <property type="entry name" value="asn_synth_AEB"/>
    <property type="match status" value="1"/>
</dbReference>
<dbReference type="GO" id="GO:0005524">
    <property type="term" value="F:ATP binding"/>
    <property type="evidence" value="ECO:0007669"/>
    <property type="project" value="UniProtKB-KW"/>
</dbReference>
<keyword evidence="13" id="KW-0436">Ligase</keyword>
<dbReference type="KEGG" id="psua:FLK61_30270"/>
<evidence type="ECO:0000256" key="1">
    <source>
        <dbReference type="ARBA" id="ARBA00005187"/>
    </source>
</evidence>
<name>A0A859FFL5_9BACI</name>
<comment type="catalytic activity">
    <reaction evidence="8">
        <text>L-aspartate + L-glutamine + ATP + H2O = L-asparagine + L-glutamate + AMP + diphosphate + H(+)</text>
        <dbReference type="Rhea" id="RHEA:12228"/>
        <dbReference type="ChEBI" id="CHEBI:15377"/>
        <dbReference type="ChEBI" id="CHEBI:15378"/>
        <dbReference type="ChEBI" id="CHEBI:29985"/>
        <dbReference type="ChEBI" id="CHEBI:29991"/>
        <dbReference type="ChEBI" id="CHEBI:30616"/>
        <dbReference type="ChEBI" id="CHEBI:33019"/>
        <dbReference type="ChEBI" id="CHEBI:58048"/>
        <dbReference type="ChEBI" id="CHEBI:58359"/>
        <dbReference type="ChEBI" id="CHEBI:456215"/>
        <dbReference type="EC" id="6.3.5.4"/>
    </reaction>
</comment>
<dbReference type="SUPFAM" id="SSF52402">
    <property type="entry name" value="Adenine nucleotide alpha hydrolases-like"/>
    <property type="match status" value="1"/>
</dbReference>
<dbReference type="GO" id="GO:0004066">
    <property type="term" value="F:asparagine synthase (glutamine-hydrolyzing) activity"/>
    <property type="evidence" value="ECO:0007669"/>
    <property type="project" value="UniProtKB-EC"/>
</dbReference>
<dbReference type="Pfam" id="PF13537">
    <property type="entry name" value="GATase_7"/>
    <property type="match status" value="1"/>
</dbReference>
<dbReference type="EC" id="6.3.5.4" evidence="3"/>
<dbReference type="PANTHER" id="PTHR43284">
    <property type="entry name" value="ASPARAGINE SYNTHETASE (GLUTAMINE-HYDROLYZING)"/>
    <property type="match status" value="1"/>
</dbReference>
<evidence type="ECO:0000256" key="4">
    <source>
        <dbReference type="ARBA" id="ARBA00022741"/>
    </source>
</evidence>
<dbReference type="PIRSF" id="PIRSF001589">
    <property type="entry name" value="Asn_synthetase_glu-h"/>
    <property type="match status" value="1"/>
</dbReference>
<keyword evidence="9" id="KW-0028">Amino-acid biosynthesis</keyword>
<evidence type="ECO:0000256" key="11">
    <source>
        <dbReference type="PIRSR" id="PIRSR001589-3"/>
    </source>
</evidence>
<dbReference type="InterPro" id="IPR014729">
    <property type="entry name" value="Rossmann-like_a/b/a_fold"/>
</dbReference>
<sequence length="597" mass="68158">MCGITGIISITKEVDPAPIQAMTHALLHRGPDTNEVYKSNHAVFGHTRLTVVDPHNGRQPMSRVVRGSTYTICYNGELYNTEAIRKELAEIGYSFQGHSDTEVLLTAYIEWGEACLKKLNGIFAFAIWNSRDRSLFVARDRLGVKPLFYSYKDGIFLFASEIKALLKHPLISRKVDEEGRLQLLALSPMRASGHAIFRDINELKPAHQLFFNQHNLTISRYWNVPTSKHVDSYEMTVERVRELLTSTVVDQLVSDVPVVTFLSGGIDSSAITAIASDHIRTSYSVEYEENDKHFASSFYQPNRDATYIDLVKQAYHLNHKTIELSQQSLVDSLNQAVIARDLPGMADIDSSLMLFSKEIKKDATVALSGECADEIFGGYPWFFKEAIGFPWLHKDRATLLKKQDQKAASAYTNELYKNTLAETPLNGDELPEEARLKKLCYANIHWFMQTLLERKDRMSMASSLEVRVPFANHEIVEYAWSIPWEWKLAGGREKKLLRDAVTPILPTEIVQRKKSPYPKTHHPAYKDAVQKKMQSIIKQKDSILFDLYDYGEIKELVNTGGESYKEPFFGQLMTGPQLLAYFIQLEYWLKEYNIAFI</sequence>
<evidence type="ECO:0000313" key="13">
    <source>
        <dbReference type="EMBL" id="QKS71005.1"/>
    </source>
</evidence>
<keyword evidence="6 9" id="KW-0061">Asparagine biosynthesis</keyword>
<evidence type="ECO:0000256" key="5">
    <source>
        <dbReference type="ARBA" id="ARBA00022840"/>
    </source>
</evidence>
<dbReference type="PROSITE" id="PS51278">
    <property type="entry name" value="GATASE_TYPE_2"/>
    <property type="match status" value="1"/>
</dbReference>
<dbReference type="SUPFAM" id="SSF56235">
    <property type="entry name" value="N-terminal nucleophile aminohydrolases (Ntn hydrolases)"/>
    <property type="match status" value="1"/>
</dbReference>
<evidence type="ECO:0000256" key="2">
    <source>
        <dbReference type="ARBA" id="ARBA00005752"/>
    </source>
</evidence>
<feature type="active site" description="For GATase activity" evidence="9">
    <location>
        <position position="2"/>
    </location>
</feature>
<comment type="pathway">
    <text evidence="1">Amino-acid biosynthesis; L-asparagine biosynthesis; L-asparagine from L-aspartate (L-Gln route): step 1/1.</text>
</comment>
<dbReference type="GO" id="GO:0005829">
    <property type="term" value="C:cytosol"/>
    <property type="evidence" value="ECO:0007669"/>
    <property type="project" value="TreeGrafter"/>
</dbReference>
<evidence type="ECO:0000256" key="3">
    <source>
        <dbReference type="ARBA" id="ARBA00012737"/>
    </source>
</evidence>
<dbReference type="InterPro" id="IPR006426">
    <property type="entry name" value="Asn_synth_AEB"/>
</dbReference>
<protein>
    <recommendedName>
        <fullName evidence="3">asparagine synthase (glutamine-hydrolyzing)</fullName>
        <ecNumber evidence="3">6.3.5.4</ecNumber>
    </recommendedName>
</protein>
<evidence type="ECO:0000256" key="6">
    <source>
        <dbReference type="ARBA" id="ARBA00022888"/>
    </source>
</evidence>
<dbReference type="Proteomes" id="UP000318138">
    <property type="component" value="Chromosome"/>
</dbReference>
<dbReference type="PANTHER" id="PTHR43284:SF1">
    <property type="entry name" value="ASPARAGINE SYNTHETASE"/>
    <property type="match status" value="1"/>
</dbReference>
<keyword evidence="5 10" id="KW-0067">ATP-binding</keyword>
<dbReference type="CDD" id="cd01991">
    <property type="entry name" value="Asn_synthase_B_C"/>
    <property type="match status" value="1"/>
</dbReference>
<feature type="binding site" evidence="10">
    <location>
        <position position="100"/>
    </location>
    <ligand>
        <name>L-glutamine</name>
        <dbReference type="ChEBI" id="CHEBI:58359"/>
    </ligand>
</feature>
<dbReference type="InterPro" id="IPR029055">
    <property type="entry name" value="Ntn_hydrolases_N"/>
</dbReference>
<dbReference type="InterPro" id="IPR051786">
    <property type="entry name" value="ASN_synthetase/amidase"/>
</dbReference>
<dbReference type="Pfam" id="PF00733">
    <property type="entry name" value="Asn_synthase"/>
    <property type="match status" value="1"/>
</dbReference>
<evidence type="ECO:0000256" key="9">
    <source>
        <dbReference type="PIRSR" id="PIRSR001589-1"/>
    </source>
</evidence>
<keyword evidence="14" id="KW-1185">Reference proteome</keyword>
<dbReference type="InterPro" id="IPR001962">
    <property type="entry name" value="Asn_synthase"/>
</dbReference>
<dbReference type="AlphaFoldDB" id="A0A859FFL5"/>
<keyword evidence="4 10" id="KW-0547">Nucleotide-binding</keyword>
<keyword evidence="7 9" id="KW-0315">Glutamine amidotransferase</keyword>
<accession>A0A859FFL5</accession>
<evidence type="ECO:0000256" key="10">
    <source>
        <dbReference type="PIRSR" id="PIRSR001589-2"/>
    </source>
</evidence>
<dbReference type="InterPro" id="IPR033738">
    <property type="entry name" value="AsnB_N"/>
</dbReference>
<proteinExistence type="inferred from homology"/>
<feature type="binding site" evidence="10">
    <location>
        <begin position="368"/>
        <end position="369"/>
    </location>
    <ligand>
        <name>ATP</name>
        <dbReference type="ChEBI" id="CHEBI:30616"/>
    </ligand>
</feature>
<comment type="similarity">
    <text evidence="2">Belongs to the asparagine synthetase family.</text>
</comment>